<dbReference type="Proteomes" id="UP000050277">
    <property type="component" value="Unassembled WGS sequence"/>
</dbReference>
<protein>
    <submittedName>
        <fullName evidence="1">Uncharacterized protein</fullName>
    </submittedName>
</protein>
<organism evidence="1 2">
    <name type="scientific">Herpetosiphon geysericola</name>
    <dbReference type="NCBI Taxonomy" id="70996"/>
    <lineage>
        <taxon>Bacteria</taxon>
        <taxon>Bacillati</taxon>
        <taxon>Chloroflexota</taxon>
        <taxon>Chloroflexia</taxon>
        <taxon>Herpetosiphonales</taxon>
        <taxon>Herpetosiphonaceae</taxon>
        <taxon>Herpetosiphon</taxon>
    </lineage>
</organism>
<keyword evidence="2" id="KW-1185">Reference proteome</keyword>
<dbReference type="RefSeq" id="WP_054536947.1">
    <property type="nucleotide sequence ID" value="NZ_LGKP01000037.1"/>
</dbReference>
<comment type="caution">
    <text evidence="1">The sequence shown here is derived from an EMBL/GenBank/DDBJ whole genome shotgun (WGS) entry which is preliminary data.</text>
</comment>
<evidence type="ECO:0000313" key="2">
    <source>
        <dbReference type="Proteomes" id="UP000050277"/>
    </source>
</evidence>
<dbReference type="EMBL" id="LGKP01000037">
    <property type="protein sequence ID" value="KPL80619.1"/>
    <property type="molecule type" value="Genomic_DNA"/>
</dbReference>
<name>A0A0P6XVI5_9CHLR</name>
<evidence type="ECO:0000313" key="1">
    <source>
        <dbReference type="EMBL" id="KPL80619.1"/>
    </source>
</evidence>
<dbReference type="STRING" id="70996.SE18_23675"/>
<gene>
    <name evidence="1" type="ORF">SE18_23675</name>
</gene>
<dbReference type="AlphaFoldDB" id="A0A0P6XVI5"/>
<accession>A0A0P6XVI5</accession>
<sequence>MDTEERRTRFNALQTAYDRGHEINEYLRFLQSSRTPLSSEDAQHRIDAYHAWFRQTLPLLNAEERIRFEFAYTGDPLKPRLRQYLNHYADERDPESLPKEQPFARMYRWLHPYSSHYDRFMAEQINIVATARKRMLDVPSVFPPELLPLISQPFASRK</sequence>
<proteinExistence type="predicted"/>
<reference evidence="1 2" key="1">
    <citation type="submission" date="2015-07" db="EMBL/GenBank/DDBJ databases">
        <title>Whole genome sequence of Herpetosiphon geysericola DSM 7119.</title>
        <authorList>
            <person name="Hemp J."/>
            <person name="Ward L.M."/>
            <person name="Pace L.A."/>
            <person name="Fischer W.W."/>
        </authorList>
    </citation>
    <scope>NUCLEOTIDE SEQUENCE [LARGE SCALE GENOMIC DNA]</scope>
    <source>
        <strain evidence="1 2">DSM 7119</strain>
    </source>
</reference>